<evidence type="ECO:0000313" key="2">
    <source>
        <dbReference type="Proteomes" id="UP001732700"/>
    </source>
</evidence>
<protein>
    <submittedName>
        <fullName evidence="1">Uncharacterized protein</fullName>
    </submittedName>
</protein>
<name>A0ACD5XYD2_AVESA</name>
<proteinExistence type="predicted"/>
<sequence>MHMWGTLMVALDTIRNPPQASYTHYLDLVGSIEQLARSSNKKSLGRIMVDSVKVGPWGAASGQPCDINSCSSPQRLVSISICSNETPGGCINGFSFTYVDQTGRAISSGTWGTNFIGCVTTIKMNPGEHVNHVSGMANNRGVTSLKLGTNQTEHGPYGWPSGPEFSVPLRQGKSEVAAFFGHSGDSLKALGVYVPGRKGSPAKVGPWGGHAGSSRDLGSNMPERLQSISIRSSERSGGRIYGFSYAYLDQNGQRIHVGPWGSKTKGQKREFTMNEDNYINFVSGTYDEYGITSLKFVNSDEEVYGPFGCPTGTAFSVPMPENGAAVGFFGRAGADGLVGFGAYVAPLEE</sequence>
<keyword evidence="2" id="KW-1185">Reference proteome</keyword>
<accession>A0ACD5XYD2</accession>
<organism evidence="1 2">
    <name type="scientific">Avena sativa</name>
    <name type="common">Oat</name>
    <dbReference type="NCBI Taxonomy" id="4498"/>
    <lineage>
        <taxon>Eukaryota</taxon>
        <taxon>Viridiplantae</taxon>
        <taxon>Streptophyta</taxon>
        <taxon>Embryophyta</taxon>
        <taxon>Tracheophyta</taxon>
        <taxon>Spermatophyta</taxon>
        <taxon>Magnoliopsida</taxon>
        <taxon>Liliopsida</taxon>
        <taxon>Poales</taxon>
        <taxon>Poaceae</taxon>
        <taxon>BOP clade</taxon>
        <taxon>Pooideae</taxon>
        <taxon>Poodae</taxon>
        <taxon>Poeae</taxon>
        <taxon>Poeae Chloroplast Group 1 (Aveneae type)</taxon>
        <taxon>Aveninae</taxon>
        <taxon>Avena</taxon>
    </lineage>
</organism>
<reference evidence="1" key="1">
    <citation type="submission" date="2021-05" db="EMBL/GenBank/DDBJ databases">
        <authorList>
            <person name="Scholz U."/>
            <person name="Mascher M."/>
            <person name="Fiebig A."/>
        </authorList>
    </citation>
    <scope>NUCLEOTIDE SEQUENCE [LARGE SCALE GENOMIC DNA]</scope>
</reference>
<evidence type="ECO:0000313" key="1">
    <source>
        <dbReference type="EnsemblPlants" id="AVESA.00010b.r2.5CG0872840.1.CDS"/>
    </source>
</evidence>
<dbReference type="Proteomes" id="UP001732700">
    <property type="component" value="Chromosome 5C"/>
</dbReference>
<dbReference type="EnsemblPlants" id="AVESA.00010b.r2.5CG0872840.1">
    <property type="protein sequence ID" value="AVESA.00010b.r2.5CG0872840.1.CDS"/>
    <property type="gene ID" value="AVESA.00010b.r2.5CG0872840"/>
</dbReference>
<reference evidence="1" key="2">
    <citation type="submission" date="2025-09" db="UniProtKB">
        <authorList>
            <consortium name="EnsemblPlants"/>
        </authorList>
    </citation>
    <scope>IDENTIFICATION</scope>
</reference>